<evidence type="ECO:0000259" key="4">
    <source>
        <dbReference type="Pfam" id="PF23598"/>
    </source>
</evidence>
<dbReference type="EMBL" id="JBJQOH010000007">
    <property type="protein sequence ID" value="KAL3678422.1"/>
    <property type="molecule type" value="Genomic_DNA"/>
</dbReference>
<dbReference type="Pfam" id="PF23598">
    <property type="entry name" value="LRR_14"/>
    <property type="match status" value="2"/>
</dbReference>
<reference evidence="5 6" key="1">
    <citation type="submission" date="2024-09" db="EMBL/GenBank/DDBJ databases">
        <title>Chromosome-scale assembly of Riccia sorocarpa.</title>
        <authorList>
            <person name="Paukszto L."/>
        </authorList>
    </citation>
    <scope>NUCLEOTIDE SEQUENCE [LARGE SCALE GENOMIC DNA]</scope>
    <source>
        <strain evidence="5">LP-2024</strain>
        <tissue evidence="5">Aerial parts of the thallus</tissue>
    </source>
</reference>
<dbReference type="InterPro" id="IPR002182">
    <property type="entry name" value="NB-ARC"/>
</dbReference>
<feature type="domain" description="Disease resistance R13L4/SHOC-2-like LRR" evidence="4">
    <location>
        <begin position="989"/>
        <end position="1091"/>
    </location>
</feature>
<protein>
    <recommendedName>
        <fullName evidence="7">NB-ARC domain-containing protein</fullName>
    </recommendedName>
</protein>
<keyword evidence="1" id="KW-0433">Leucine-rich repeat</keyword>
<dbReference type="Proteomes" id="UP001633002">
    <property type="component" value="Unassembled WGS sequence"/>
</dbReference>
<evidence type="ECO:0000313" key="6">
    <source>
        <dbReference type="Proteomes" id="UP001633002"/>
    </source>
</evidence>
<dbReference type="InterPro" id="IPR055414">
    <property type="entry name" value="LRR_R13L4/SHOC2-like"/>
</dbReference>
<dbReference type="InterPro" id="IPR042197">
    <property type="entry name" value="Apaf_helical"/>
</dbReference>
<dbReference type="Pfam" id="PF00931">
    <property type="entry name" value="NB-ARC"/>
    <property type="match status" value="1"/>
</dbReference>
<sequence>MQAVLPPCNTGMFSVVLNHGTSVLIYFERLRRYVRTDEVNLDNQNLVVTGDPNSNCDDHEMRNKGRQLNEASTSNCHLGQTSQQGIQKVERKLPMLVPEVTVGVDALISDILGTHIQDHRFVGFCGMGGVGKTTLAKLIFNKICAKFEFSGFVEEIKQFRGTNDEVKRIIWEKMRCSGVPVGSSSGSSGRDGWSQVTGKSLLLVFDDVEEPSHVRLLEEIARENGMEESRFVLTSRNAQRLADCWSNVHTICVDFLGSEDAKKLFTTYAFRGQEEAPESFSTLVEQVVEGCDGLPLTLEVLGKYLRGKSLQLWAEIPAALRECNEVADLEERVWAKLRLSYDGLPSPEVQNMFLDIASFFEAVFPAKDAIMAWSAMYDGIAHNRLEILEARALLTVRHMILWKKFYMHEHLRRMGQRIAREEGRSFDLSRIRYWSKSFLNREAAHNSYPYDDHVIFERGQELGKIVAHRVHITGHSLRVSGQNCAFCIMREVWPRLTAIRYMEVIFSVSNLIDCNECKVQRATLPSTLVLLSLNFFKTGDFVLSSEGGRNSIAGITRSLALTRCGSLVKLDLSFCHNVDLGGLNELRCMRKLRISNCNAVYNWPPSLRELRNLERLELQTIRTDFELPFVLGDLTNLQHLCIDKSFVTFVSNSLQKLTSLQFLKVVEIYGPGTETTPNIIGAFHQLQVLDLKCWAILDLEDAVGELVALRKLYLQCEGILKLPDTLGNLTNLEELLLRGPIQSLPASVSNLVRLERVHLEGAFRDWSVIKERYSYKVWCHVKSKESEGVVVNVFHHLHGLMIKQKELQLECAYGRSAFIVSHMRMVNLESLGIQADAGAVPDIFEDLHKLRSFKLTCSAVEDSLVESLRLLCSLEHLRLDCKTVEQLPDLFGCFSTLKTLRISCPSLHALPATIGNFIQLTEVEIWSPLTYTGYTGLRSLPDSFTKLSNLQSLSLRNLQLETLPEAFGNLTSLQRLEMLNCAVESLPESLGRLSALTHLSVSYCRILKTVPETIGELSSLTSLDVSGSSLHSLPESLSRLSGLTSLVVSHCENLKTLPETIGDLTRLKSLNVSHSALDSLPERLGELSGLSIAHTAQTRKFWQK</sequence>
<organism evidence="5 6">
    <name type="scientific">Riccia sorocarpa</name>
    <dbReference type="NCBI Taxonomy" id="122646"/>
    <lineage>
        <taxon>Eukaryota</taxon>
        <taxon>Viridiplantae</taxon>
        <taxon>Streptophyta</taxon>
        <taxon>Embryophyta</taxon>
        <taxon>Marchantiophyta</taxon>
        <taxon>Marchantiopsida</taxon>
        <taxon>Marchantiidae</taxon>
        <taxon>Marchantiales</taxon>
        <taxon>Ricciaceae</taxon>
        <taxon>Riccia</taxon>
    </lineage>
</organism>
<dbReference type="GO" id="GO:0006952">
    <property type="term" value="P:defense response"/>
    <property type="evidence" value="ECO:0007669"/>
    <property type="project" value="UniProtKB-KW"/>
</dbReference>
<dbReference type="Gene3D" id="1.10.8.430">
    <property type="entry name" value="Helical domain of apoptotic protease-activating factors"/>
    <property type="match status" value="1"/>
</dbReference>
<dbReference type="Gene3D" id="3.40.50.300">
    <property type="entry name" value="P-loop containing nucleotide triphosphate hydrolases"/>
    <property type="match status" value="1"/>
</dbReference>
<dbReference type="PRINTS" id="PR00364">
    <property type="entry name" value="DISEASERSIST"/>
</dbReference>
<feature type="domain" description="NB-ARC" evidence="3">
    <location>
        <begin position="117"/>
        <end position="273"/>
    </location>
</feature>
<proteinExistence type="predicted"/>
<dbReference type="SMART" id="SM00369">
    <property type="entry name" value="LRR_TYP"/>
    <property type="match status" value="6"/>
</dbReference>
<dbReference type="SUPFAM" id="SSF52058">
    <property type="entry name" value="L domain-like"/>
    <property type="match status" value="2"/>
</dbReference>
<keyword evidence="6" id="KW-1185">Reference proteome</keyword>
<accession>A0ABD3GGW6</accession>
<comment type="caution">
    <text evidence="5">The sequence shown here is derived from an EMBL/GenBank/DDBJ whole genome shotgun (WGS) entry which is preliminary data.</text>
</comment>
<evidence type="ECO:0008006" key="7">
    <source>
        <dbReference type="Google" id="ProtNLM"/>
    </source>
</evidence>
<name>A0ABD3GGW6_9MARC</name>
<dbReference type="InterPro" id="IPR027417">
    <property type="entry name" value="P-loop_NTPase"/>
</dbReference>
<gene>
    <name evidence="5" type="ORF">R1sor_021378</name>
</gene>
<dbReference type="AlphaFoldDB" id="A0ABD3GGW6"/>
<dbReference type="PANTHER" id="PTHR36766">
    <property type="entry name" value="PLANT BROAD-SPECTRUM MILDEW RESISTANCE PROTEIN RPW8"/>
    <property type="match status" value="1"/>
</dbReference>
<dbReference type="PANTHER" id="PTHR36766:SF30">
    <property type="entry name" value="TIR-NBS TYPE DISEASE RESISTANCE PROTEIN-RELATED"/>
    <property type="match status" value="1"/>
</dbReference>
<evidence type="ECO:0000256" key="1">
    <source>
        <dbReference type="ARBA" id="ARBA00022614"/>
    </source>
</evidence>
<dbReference type="Gene3D" id="3.80.10.10">
    <property type="entry name" value="Ribonuclease Inhibitor"/>
    <property type="match status" value="2"/>
</dbReference>
<evidence type="ECO:0000256" key="2">
    <source>
        <dbReference type="ARBA" id="ARBA00022737"/>
    </source>
</evidence>
<evidence type="ECO:0000259" key="3">
    <source>
        <dbReference type="Pfam" id="PF00931"/>
    </source>
</evidence>
<dbReference type="InterPro" id="IPR032675">
    <property type="entry name" value="LRR_dom_sf"/>
</dbReference>
<feature type="domain" description="Disease resistance R13L4/SHOC-2-like LRR" evidence="4">
    <location>
        <begin position="681"/>
        <end position="858"/>
    </location>
</feature>
<dbReference type="SUPFAM" id="SSF52540">
    <property type="entry name" value="P-loop containing nucleoside triphosphate hydrolases"/>
    <property type="match status" value="1"/>
</dbReference>
<evidence type="ECO:0000313" key="5">
    <source>
        <dbReference type="EMBL" id="KAL3678422.1"/>
    </source>
</evidence>
<dbReference type="InterPro" id="IPR003591">
    <property type="entry name" value="Leu-rich_rpt_typical-subtyp"/>
</dbReference>
<keyword evidence="2" id="KW-0677">Repeat</keyword>
<dbReference type="SMART" id="SM00364">
    <property type="entry name" value="LRR_BAC"/>
    <property type="match status" value="5"/>
</dbReference>